<accession>A0A1X7FYH6</accession>
<organism evidence="2 3">
    <name type="scientific">Allosphingosinicella indica</name>
    <dbReference type="NCBI Taxonomy" id="941907"/>
    <lineage>
        <taxon>Bacteria</taxon>
        <taxon>Pseudomonadati</taxon>
        <taxon>Pseudomonadota</taxon>
        <taxon>Alphaproteobacteria</taxon>
        <taxon>Sphingomonadales</taxon>
        <taxon>Sphingomonadaceae</taxon>
        <taxon>Allosphingosinicella</taxon>
    </lineage>
</organism>
<sequence>MPRFYLHLCDSGDFLKDDEGSELTDAAVARQTAISEARSIMASDLRTGTLDLSAFIEVDDENRKYLFTVHFADAIKVKGGDLRATGGGREGQTLQ</sequence>
<dbReference type="AlphaFoldDB" id="A0A1X7FYH6"/>
<reference evidence="3" key="1">
    <citation type="submission" date="2017-04" db="EMBL/GenBank/DDBJ databases">
        <authorList>
            <person name="Varghese N."/>
            <person name="Submissions S."/>
        </authorList>
    </citation>
    <scope>NUCLEOTIDE SEQUENCE [LARGE SCALE GENOMIC DNA]</scope>
    <source>
        <strain evidence="3">Dd16</strain>
    </source>
</reference>
<evidence type="ECO:0000313" key="2">
    <source>
        <dbReference type="EMBL" id="SMF61117.1"/>
    </source>
</evidence>
<dbReference type="InterPro" id="IPR054189">
    <property type="entry name" value="DUF6894"/>
</dbReference>
<name>A0A1X7FYH6_9SPHN</name>
<dbReference type="RefSeq" id="WP_085217049.1">
    <property type="nucleotide sequence ID" value="NZ_LT840185.1"/>
</dbReference>
<evidence type="ECO:0000313" key="3">
    <source>
        <dbReference type="Proteomes" id="UP000192934"/>
    </source>
</evidence>
<keyword evidence="3" id="KW-1185">Reference proteome</keyword>
<dbReference type="Proteomes" id="UP000192934">
    <property type="component" value="Chromosome I"/>
</dbReference>
<feature type="domain" description="DUF6894" evidence="1">
    <location>
        <begin position="3"/>
        <end position="72"/>
    </location>
</feature>
<dbReference type="OrthoDB" id="7476020at2"/>
<proteinExistence type="predicted"/>
<dbReference type="Pfam" id="PF21834">
    <property type="entry name" value="DUF6894"/>
    <property type="match status" value="1"/>
</dbReference>
<dbReference type="EMBL" id="LT840185">
    <property type="protein sequence ID" value="SMF61117.1"/>
    <property type="molecule type" value="Genomic_DNA"/>
</dbReference>
<protein>
    <recommendedName>
        <fullName evidence="1">DUF6894 domain-containing protein</fullName>
    </recommendedName>
</protein>
<gene>
    <name evidence="2" type="ORF">SAMN06295910_0130</name>
</gene>
<evidence type="ECO:0000259" key="1">
    <source>
        <dbReference type="Pfam" id="PF21834"/>
    </source>
</evidence>